<dbReference type="GO" id="GO:0016491">
    <property type="term" value="F:oxidoreductase activity"/>
    <property type="evidence" value="ECO:0007669"/>
    <property type="project" value="UniProtKB-KW"/>
</dbReference>
<keyword evidence="4" id="KW-1185">Reference proteome</keyword>
<dbReference type="EMBL" id="JBIVGG010000009">
    <property type="protein sequence ID" value="MFJ4081659.1"/>
    <property type="molecule type" value="Genomic_DNA"/>
</dbReference>
<dbReference type="SUPFAM" id="SSF51735">
    <property type="entry name" value="NAD(P)-binding Rossmann-fold domains"/>
    <property type="match status" value="1"/>
</dbReference>
<proteinExistence type="predicted"/>
<comment type="caution">
    <text evidence="3">The sequence shown here is derived from an EMBL/GenBank/DDBJ whole genome shotgun (WGS) entry which is preliminary data.</text>
</comment>
<protein>
    <submittedName>
        <fullName evidence="3">NADP-dependent oxidoreductase</fullName>
        <ecNumber evidence="3">1.-.-.-</ecNumber>
    </submittedName>
</protein>
<reference evidence="3 4" key="1">
    <citation type="submission" date="2024-10" db="EMBL/GenBank/DDBJ databases">
        <title>The Natural Products Discovery Center: Release of the First 8490 Sequenced Strains for Exploring Actinobacteria Biosynthetic Diversity.</title>
        <authorList>
            <person name="Kalkreuter E."/>
            <person name="Kautsar S.A."/>
            <person name="Yang D."/>
            <person name="Bader C.D."/>
            <person name="Teijaro C.N."/>
            <person name="Fluegel L."/>
            <person name="Davis C.M."/>
            <person name="Simpson J.R."/>
            <person name="Lauterbach L."/>
            <person name="Steele A.D."/>
            <person name="Gui C."/>
            <person name="Meng S."/>
            <person name="Li G."/>
            <person name="Viehrig K."/>
            <person name="Ye F."/>
            <person name="Su P."/>
            <person name="Kiefer A.F."/>
            <person name="Nichols A."/>
            <person name="Cepeda A.J."/>
            <person name="Yan W."/>
            <person name="Fan B."/>
            <person name="Jiang Y."/>
            <person name="Adhikari A."/>
            <person name="Zheng C.-J."/>
            <person name="Schuster L."/>
            <person name="Cowan T.M."/>
            <person name="Smanski M.J."/>
            <person name="Chevrette M.G."/>
            <person name="De Carvalho L.P.S."/>
            <person name="Shen B."/>
        </authorList>
    </citation>
    <scope>NUCLEOTIDE SEQUENCE [LARGE SCALE GENOMIC DNA]</scope>
    <source>
        <strain evidence="3 4">NPDC089932</strain>
    </source>
</reference>
<dbReference type="Gene3D" id="3.40.50.720">
    <property type="entry name" value="NAD(P)-binding Rossmann-like Domain"/>
    <property type="match status" value="1"/>
</dbReference>
<dbReference type="InterPro" id="IPR036291">
    <property type="entry name" value="NAD(P)-bd_dom_sf"/>
</dbReference>
<dbReference type="PANTHER" id="PTHR43205:SF7">
    <property type="entry name" value="PROSTAGLANDIN REDUCTASE 1"/>
    <property type="match status" value="1"/>
</dbReference>
<dbReference type="SMART" id="SM00829">
    <property type="entry name" value="PKS_ER"/>
    <property type="match status" value="1"/>
</dbReference>
<evidence type="ECO:0000313" key="4">
    <source>
        <dbReference type="Proteomes" id="UP001617511"/>
    </source>
</evidence>
<dbReference type="EC" id="1.-.-.-" evidence="3"/>
<dbReference type="InterPro" id="IPR013149">
    <property type="entry name" value="ADH-like_C"/>
</dbReference>
<dbReference type="Pfam" id="PF00107">
    <property type="entry name" value="ADH_zinc_N"/>
    <property type="match status" value="1"/>
</dbReference>
<dbReference type="SUPFAM" id="SSF50129">
    <property type="entry name" value="GroES-like"/>
    <property type="match status" value="1"/>
</dbReference>
<dbReference type="RefSeq" id="WP_402073520.1">
    <property type="nucleotide sequence ID" value="NZ_JBIVGG010000009.1"/>
</dbReference>
<name>A0ABW8FHW7_9ACTN</name>
<dbReference type="InterPro" id="IPR011032">
    <property type="entry name" value="GroES-like_sf"/>
</dbReference>
<evidence type="ECO:0000256" key="1">
    <source>
        <dbReference type="ARBA" id="ARBA00023002"/>
    </source>
</evidence>
<sequence>MTPRATRVVCLVRRPDGEPLPGDFAVEKRPLPPLGEGQLLVRNLYMSVDPSMRGRLESTEKHYTHNFTPGTPLDGRALGVVEESRCASVPPGAFVRHQLGWRERAVLDAADTDGADRIDPRLAPLPTWLGLLGLLGQTGFTAYVGLTRIAQVRPGDTVFVSAAAGAVGTAAGQFARLLGADRVIGTAGGPDKCVLLVEEFGYHAAADYRAEPVRHALARLAPDGIDVYFDNVGGEQLAAALHALRTGGRVALCGMMSQFGGDRRPADINQLIQAVLKRLTLRGFIVRDHDDLRPEFERRVAGWLTEGRITARETVVEGLENAAGALLSLLGGGNVGKMLVRLDECR</sequence>
<organism evidence="3 4">
    <name type="scientific">Streptomyces iakyrus</name>
    <dbReference type="NCBI Taxonomy" id="68219"/>
    <lineage>
        <taxon>Bacteria</taxon>
        <taxon>Bacillati</taxon>
        <taxon>Actinomycetota</taxon>
        <taxon>Actinomycetes</taxon>
        <taxon>Kitasatosporales</taxon>
        <taxon>Streptomycetaceae</taxon>
        <taxon>Streptomyces</taxon>
    </lineage>
</organism>
<dbReference type="PANTHER" id="PTHR43205">
    <property type="entry name" value="PROSTAGLANDIN REDUCTASE"/>
    <property type="match status" value="1"/>
</dbReference>
<gene>
    <name evidence="3" type="ORF">ACIP2Z_22230</name>
</gene>
<evidence type="ECO:0000313" key="3">
    <source>
        <dbReference type="EMBL" id="MFJ4081659.1"/>
    </source>
</evidence>
<dbReference type="Pfam" id="PF16884">
    <property type="entry name" value="ADH_N_2"/>
    <property type="match status" value="1"/>
</dbReference>
<evidence type="ECO:0000259" key="2">
    <source>
        <dbReference type="SMART" id="SM00829"/>
    </source>
</evidence>
<feature type="domain" description="Enoyl reductase (ER)" evidence="2">
    <location>
        <begin position="22"/>
        <end position="340"/>
    </location>
</feature>
<keyword evidence="1 3" id="KW-0560">Oxidoreductase</keyword>
<dbReference type="Gene3D" id="3.90.180.10">
    <property type="entry name" value="Medium-chain alcohol dehydrogenases, catalytic domain"/>
    <property type="match status" value="1"/>
</dbReference>
<dbReference type="InterPro" id="IPR041694">
    <property type="entry name" value="ADH_N_2"/>
</dbReference>
<dbReference type="Proteomes" id="UP001617511">
    <property type="component" value="Unassembled WGS sequence"/>
</dbReference>
<dbReference type="InterPro" id="IPR020843">
    <property type="entry name" value="ER"/>
</dbReference>
<dbReference type="InterPro" id="IPR045010">
    <property type="entry name" value="MDR_fam"/>
</dbReference>
<dbReference type="CDD" id="cd05288">
    <property type="entry name" value="PGDH"/>
    <property type="match status" value="1"/>
</dbReference>
<accession>A0ABW8FHW7</accession>